<name>A0A934SUW2_9BURK</name>
<feature type="region of interest" description="Disordered" evidence="1">
    <location>
        <begin position="431"/>
        <end position="452"/>
    </location>
</feature>
<evidence type="ECO:0000256" key="1">
    <source>
        <dbReference type="SAM" id="MobiDB-lite"/>
    </source>
</evidence>
<feature type="region of interest" description="Disordered" evidence="1">
    <location>
        <begin position="1"/>
        <end position="49"/>
    </location>
</feature>
<sequence>MAQQTSNTSPRSPSFIPQTTSNTPLQEDRHQTDVLAPSLSSHSTDDTGPVLIEARPAEQTPAQTVINPPQLRSQLRVQQQQPDTVDAAKLAEIRSLVKDGIFRGGVLLAKPGYWAAMCAYLEQSDCNIHTLYSLPLMPNDADMMALAQALANNRSVKKLEVCPYKCVDKGMVAIAELLKKNENIENLYLSELNCAAEGCLGIASAISASRTITTLALSFRNGDGPNRHALYKACGQSQSVRSLDLNDRQMTTESSNALATSLEENPRILDLCLRFSALMRGDHSRLMAAIGRHQGLQTLYLSDSFFYDAAVTLMNHLQSNKTLKYLYISESCPQDANRPFANALARLLHSNSSLQHMGLERIHFTNACFALIVDALKSNRGLREMAIRNWIHASGGEPCLPYRVNLINNALDVNPVLALFPIKKALDISNDDELGNSDGSNYDSADGASEEQISDDMQQYSDEAAADDIQGGFEEEASDDIQNYADEPGSGDAQDHGLALQDAVAKARAKLERNKRMEELTKGAAAYLDLLFDGKYPGEIATLIAEMLLQLPSEHAAGGINTTVAASAAMGWPTVQNRRH</sequence>
<evidence type="ECO:0000313" key="2">
    <source>
        <dbReference type="EMBL" id="MBK4735606.1"/>
    </source>
</evidence>
<gene>
    <name evidence="2" type="ORF">JJB74_13365</name>
</gene>
<dbReference type="Proteomes" id="UP000622890">
    <property type="component" value="Unassembled WGS sequence"/>
</dbReference>
<dbReference type="Gene3D" id="3.80.10.10">
    <property type="entry name" value="Ribonuclease Inhibitor"/>
    <property type="match status" value="2"/>
</dbReference>
<dbReference type="PANTHER" id="PTHR24114:SF2">
    <property type="entry name" value="F-BOX DOMAIN-CONTAINING PROTEIN-RELATED"/>
    <property type="match status" value="1"/>
</dbReference>
<dbReference type="SUPFAM" id="SSF52047">
    <property type="entry name" value="RNI-like"/>
    <property type="match status" value="1"/>
</dbReference>
<feature type="compositionally biased region" description="Polar residues" evidence="1">
    <location>
        <begin position="1"/>
        <end position="25"/>
    </location>
</feature>
<dbReference type="InterPro" id="IPR032675">
    <property type="entry name" value="LRR_dom_sf"/>
</dbReference>
<organism evidence="2 3">
    <name type="scientific">Noviherbaspirillum pedocola</name>
    <dbReference type="NCBI Taxonomy" id="2801341"/>
    <lineage>
        <taxon>Bacteria</taxon>
        <taxon>Pseudomonadati</taxon>
        <taxon>Pseudomonadota</taxon>
        <taxon>Betaproteobacteria</taxon>
        <taxon>Burkholderiales</taxon>
        <taxon>Oxalobacteraceae</taxon>
        <taxon>Noviherbaspirillum</taxon>
    </lineage>
</organism>
<accession>A0A934SUW2</accession>
<reference evidence="2" key="1">
    <citation type="submission" date="2021-01" db="EMBL/GenBank/DDBJ databases">
        <title>Genome sequence of strain Noviherbaspirillum sp. DKR-6.</title>
        <authorList>
            <person name="Chaudhary D.K."/>
        </authorList>
    </citation>
    <scope>NUCLEOTIDE SEQUENCE</scope>
    <source>
        <strain evidence="2">DKR-6</strain>
    </source>
</reference>
<dbReference type="EMBL" id="JAEPBG010000005">
    <property type="protein sequence ID" value="MBK4735606.1"/>
    <property type="molecule type" value="Genomic_DNA"/>
</dbReference>
<protein>
    <submittedName>
        <fullName evidence="2">Uncharacterized protein</fullName>
    </submittedName>
</protein>
<comment type="caution">
    <text evidence="2">The sequence shown here is derived from an EMBL/GenBank/DDBJ whole genome shotgun (WGS) entry which is preliminary data.</text>
</comment>
<proteinExistence type="predicted"/>
<dbReference type="RefSeq" id="WP_200592389.1">
    <property type="nucleotide sequence ID" value="NZ_JAEPBG010000005.1"/>
</dbReference>
<dbReference type="InterPro" id="IPR052394">
    <property type="entry name" value="LRR-containing"/>
</dbReference>
<dbReference type="AlphaFoldDB" id="A0A934SUW2"/>
<dbReference type="PANTHER" id="PTHR24114">
    <property type="entry name" value="LEUCINE RICH REPEAT FAMILY PROTEIN"/>
    <property type="match status" value="1"/>
</dbReference>
<keyword evidence="3" id="KW-1185">Reference proteome</keyword>
<evidence type="ECO:0000313" key="3">
    <source>
        <dbReference type="Proteomes" id="UP000622890"/>
    </source>
</evidence>